<organism evidence="1 2">
    <name type="scientific">Dactylosporangium cerinum</name>
    <dbReference type="NCBI Taxonomy" id="1434730"/>
    <lineage>
        <taxon>Bacteria</taxon>
        <taxon>Bacillati</taxon>
        <taxon>Actinomycetota</taxon>
        <taxon>Actinomycetes</taxon>
        <taxon>Micromonosporales</taxon>
        <taxon>Micromonosporaceae</taxon>
        <taxon>Dactylosporangium</taxon>
    </lineage>
</organism>
<reference evidence="2" key="1">
    <citation type="journal article" date="2019" name="Int. J. Syst. Evol. Microbiol.">
        <title>The Global Catalogue of Microorganisms (GCM) 10K type strain sequencing project: providing services to taxonomists for standard genome sequencing and annotation.</title>
        <authorList>
            <consortium name="The Broad Institute Genomics Platform"/>
            <consortium name="The Broad Institute Genome Sequencing Center for Infectious Disease"/>
            <person name="Wu L."/>
            <person name="Ma J."/>
        </authorList>
    </citation>
    <scope>NUCLEOTIDE SEQUENCE [LARGE SCALE GENOMIC DNA]</scope>
    <source>
        <strain evidence="2">CGMCC 4.7152</strain>
    </source>
</reference>
<dbReference type="InterPro" id="IPR015943">
    <property type="entry name" value="WD40/YVTN_repeat-like_dom_sf"/>
</dbReference>
<dbReference type="RefSeq" id="WP_380117123.1">
    <property type="nucleotide sequence ID" value="NZ_JBHSIU010000027.1"/>
</dbReference>
<dbReference type="Gene3D" id="2.130.10.10">
    <property type="entry name" value="YVTN repeat-like/Quinoprotein amine dehydrogenase"/>
    <property type="match status" value="1"/>
</dbReference>
<keyword evidence="2" id="KW-1185">Reference proteome</keyword>
<comment type="caution">
    <text evidence="1">The sequence shown here is derived from an EMBL/GenBank/DDBJ whole genome shotgun (WGS) entry which is preliminary data.</text>
</comment>
<sequence length="402" mass="43470">MSFVERLVCHPRLPLIAGLDSDRPVVRVWQLEGDGLRELGGVGDDAAAYPPESWERHELTPSVAWHPHEPSLMVIGAAGLRRWTVDGVAELPWLPACADHRDIAFSPDGRTLWVSPSSVAGEDKAWERSDVLDLATGTVEAGLWWDTGIVEHPGGGLLVTLSSEQGATDVLFARPDDAVPAGIRVYRHAIVLDVDGYHPPVFSSDGRYLALRGNAYVQSLDVFEFPTLRKVLHTAFGDPYPGFPYPPEWLEEQALWSSHNIAFAPGAAVLLAGSPQGNVIEFDLEGERVSRRAVTGAAVSALTVTPSGQLVVADRSGRVTVTGEPWEARSGDGAAARERVQEYLAGTAELPGDADLETALLRADGQRTWSADDLETVTEAGDSDPTWLRLRAAMNTHDLGRE</sequence>
<protein>
    <recommendedName>
        <fullName evidence="3">WD40 repeat domain-containing protein</fullName>
    </recommendedName>
</protein>
<evidence type="ECO:0000313" key="1">
    <source>
        <dbReference type="EMBL" id="MFC5000570.1"/>
    </source>
</evidence>
<evidence type="ECO:0000313" key="2">
    <source>
        <dbReference type="Proteomes" id="UP001595912"/>
    </source>
</evidence>
<dbReference type="SUPFAM" id="SSF101898">
    <property type="entry name" value="NHL repeat"/>
    <property type="match status" value="1"/>
</dbReference>
<name>A0ABV9VVY2_9ACTN</name>
<proteinExistence type="predicted"/>
<evidence type="ECO:0008006" key="3">
    <source>
        <dbReference type="Google" id="ProtNLM"/>
    </source>
</evidence>
<dbReference type="EMBL" id="JBHSIU010000027">
    <property type="protein sequence ID" value="MFC5000570.1"/>
    <property type="molecule type" value="Genomic_DNA"/>
</dbReference>
<gene>
    <name evidence="1" type="ORF">ACFPIJ_22380</name>
</gene>
<accession>A0ABV9VVY2</accession>
<dbReference type="Proteomes" id="UP001595912">
    <property type="component" value="Unassembled WGS sequence"/>
</dbReference>